<reference evidence="3" key="1">
    <citation type="submission" date="2018-11" db="EMBL/GenBank/DDBJ databases">
        <title>Proposal to divide the Flavobacteriaceae and reorganize its genera based on Amino Acid Identity values calculated from whole genome sequences.</title>
        <authorList>
            <person name="Nicholson A.C."/>
            <person name="Gulvik C.A."/>
            <person name="Whitney A.M."/>
            <person name="Humrighouse B.W."/>
            <person name="Bell M."/>
            <person name="Holmes B."/>
            <person name="Steigerwalt A.G."/>
            <person name="Villarma A."/>
            <person name="Sheth M."/>
            <person name="Batra D."/>
            <person name="Pryor J."/>
            <person name="Bernardet J.-F."/>
            <person name="Hugo C."/>
            <person name="Kampfer P."/>
            <person name="Newman J.D."/>
            <person name="McQuiston J.R."/>
        </authorList>
    </citation>
    <scope>NUCLEOTIDE SEQUENCE [LARGE SCALE GENOMIC DNA]</scope>
    <source>
        <strain evidence="3">G0081</strain>
    </source>
</reference>
<feature type="signal peptide" evidence="1">
    <location>
        <begin position="1"/>
        <end position="21"/>
    </location>
</feature>
<dbReference type="OrthoDB" id="1261536at2"/>
<evidence type="ECO:0000313" key="2">
    <source>
        <dbReference type="EMBL" id="AZI33203.1"/>
    </source>
</evidence>
<dbReference type="AlphaFoldDB" id="A0A3G8XL13"/>
<organism evidence="2 3">
    <name type="scientific">Kaistella carnis</name>
    <dbReference type="NCBI Taxonomy" id="1241979"/>
    <lineage>
        <taxon>Bacteria</taxon>
        <taxon>Pseudomonadati</taxon>
        <taxon>Bacteroidota</taxon>
        <taxon>Flavobacteriia</taxon>
        <taxon>Flavobacteriales</taxon>
        <taxon>Weeksellaceae</taxon>
        <taxon>Chryseobacterium group</taxon>
        <taxon>Kaistella</taxon>
    </lineage>
</organism>
<sequence length="140" mass="15025">MKKTLLILSSALLLLTFSCKKNTEGNKSVIKTEASDSLTLPSDSLQGVAEKTGDEAAPAEYTERYVGDDGSSALVTFNNGGEEKTISIRSNNKTISAPQKEAWEKGGVYGNFDIEIVAKNDTVTITQGDHIITLKKARGQ</sequence>
<accession>A0A3G8XL13</accession>
<protein>
    <recommendedName>
        <fullName evidence="4">Lysozyme inhibitor</fullName>
    </recommendedName>
</protein>
<evidence type="ECO:0000313" key="3">
    <source>
        <dbReference type="Proteomes" id="UP000270185"/>
    </source>
</evidence>
<keyword evidence="1" id="KW-0732">Signal</keyword>
<keyword evidence="3" id="KW-1185">Reference proteome</keyword>
<evidence type="ECO:0000256" key="1">
    <source>
        <dbReference type="SAM" id="SignalP"/>
    </source>
</evidence>
<dbReference type="PROSITE" id="PS51257">
    <property type="entry name" value="PROKAR_LIPOPROTEIN"/>
    <property type="match status" value="1"/>
</dbReference>
<dbReference type="RefSeq" id="WP_125024459.1">
    <property type="nucleotide sequence ID" value="NZ_CP034159.1"/>
</dbReference>
<evidence type="ECO:0008006" key="4">
    <source>
        <dbReference type="Google" id="ProtNLM"/>
    </source>
</evidence>
<dbReference type="Proteomes" id="UP000270185">
    <property type="component" value="Chromosome"/>
</dbReference>
<gene>
    <name evidence="2" type="ORF">EIB73_08455</name>
</gene>
<name>A0A3G8XL13_9FLAO</name>
<proteinExistence type="predicted"/>
<dbReference type="KEGG" id="ccas:EIB73_08455"/>
<dbReference type="EMBL" id="CP034159">
    <property type="protein sequence ID" value="AZI33203.1"/>
    <property type="molecule type" value="Genomic_DNA"/>
</dbReference>
<feature type="chain" id="PRO_5018164287" description="Lysozyme inhibitor" evidence="1">
    <location>
        <begin position="22"/>
        <end position="140"/>
    </location>
</feature>